<dbReference type="InterPro" id="IPR046887">
    <property type="entry name" value="RsmE_PUA-like"/>
</dbReference>
<dbReference type="NCBIfam" id="NF008696">
    <property type="entry name" value="PRK11713.3-5"/>
    <property type="match status" value="1"/>
</dbReference>
<evidence type="ECO:0000256" key="1">
    <source>
        <dbReference type="ARBA" id="ARBA00004496"/>
    </source>
</evidence>
<gene>
    <name evidence="15" type="ORF">ACFQDM_02195</name>
</gene>
<comment type="caution">
    <text evidence="15">The sequence shown here is derived from an EMBL/GenBank/DDBJ whole genome shotgun (WGS) entry which is preliminary data.</text>
</comment>
<dbReference type="InterPro" id="IPR046886">
    <property type="entry name" value="RsmE_MTase_dom"/>
</dbReference>
<dbReference type="Gene3D" id="2.40.240.20">
    <property type="entry name" value="Hypothetical PUA domain-like, domain 1"/>
    <property type="match status" value="1"/>
</dbReference>
<evidence type="ECO:0000256" key="5">
    <source>
        <dbReference type="ARBA" id="ARBA00022490"/>
    </source>
</evidence>
<keyword evidence="6 12" id="KW-0698">rRNA processing</keyword>
<dbReference type="InterPro" id="IPR029026">
    <property type="entry name" value="tRNA_m1G_MTases_N"/>
</dbReference>
<dbReference type="GO" id="GO:0032259">
    <property type="term" value="P:methylation"/>
    <property type="evidence" value="ECO:0007669"/>
    <property type="project" value="UniProtKB-KW"/>
</dbReference>
<comment type="similarity">
    <text evidence="2 12">Belongs to the RNA methyltransferase RsmE family.</text>
</comment>
<dbReference type="GO" id="GO:0008168">
    <property type="term" value="F:methyltransferase activity"/>
    <property type="evidence" value="ECO:0007669"/>
    <property type="project" value="UniProtKB-KW"/>
</dbReference>
<dbReference type="Pfam" id="PF20260">
    <property type="entry name" value="PUA_4"/>
    <property type="match status" value="1"/>
</dbReference>
<accession>A0ABW1S5E9</accession>
<evidence type="ECO:0000256" key="11">
    <source>
        <dbReference type="ARBA" id="ARBA00047944"/>
    </source>
</evidence>
<feature type="domain" description="Ribosomal RNA small subunit methyltransferase E PUA-like" evidence="14">
    <location>
        <begin position="21"/>
        <end position="61"/>
    </location>
</feature>
<evidence type="ECO:0000256" key="9">
    <source>
        <dbReference type="ARBA" id="ARBA00022691"/>
    </source>
</evidence>
<comment type="catalytic activity">
    <reaction evidence="11 12">
        <text>uridine(1498) in 16S rRNA + S-adenosyl-L-methionine = N(3)-methyluridine(1498) in 16S rRNA + S-adenosyl-L-homocysteine + H(+)</text>
        <dbReference type="Rhea" id="RHEA:42920"/>
        <dbReference type="Rhea" id="RHEA-COMP:10283"/>
        <dbReference type="Rhea" id="RHEA-COMP:10284"/>
        <dbReference type="ChEBI" id="CHEBI:15378"/>
        <dbReference type="ChEBI" id="CHEBI:57856"/>
        <dbReference type="ChEBI" id="CHEBI:59789"/>
        <dbReference type="ChEBI" id="CHEBI:65315"/>
        <dbReference type="ChEBI" id="CHEBI:74502"/>
        <dbReference type="EC" id="2.1.1.193"/>
    </reaction>
</comment>
<evidence type="ECO:0000256" key="2">
    <source>
        <dbReference type="ARBA" id="ARBA00005528"/>
    </source>
</evidence>
<reference evidence="16" key="1">
    <citation type="journal article" date="2019" name="Int. J. Syst. Evol. Microbiol.">
        <title>The Global Catalogue of Microorganisms (GCM) 10K type strain sequencing project: providing services to taxonomists for standard genome sequencing and annotation.</title>
        <authorList>
            <consortium name="The Broad Institute Genomics Platform"/>
            <consortium name="The Broad Institute Genome Sequencing Center for Infectious Disease"/>
            <person name="Wu L."/>
            <person name="Ma J."/>
        </authorList>
    </citation>
    <scope>NUCLEOTIDE SEQUENCE [LARGE SCALE GENOMIC DNA]</scope>
    <source>
        <strain evidence="16">CGMCC-1.15741</strain>
    </source>
</reference>
<evidence type="ECO:0000256" key="7">
    <source>
        <dbReference type="ARBA" id="ARBA00022603"/>
    </source>
</evidence>
<dbReference type="InterPro" id="IPR029028">
    <property type="entry name" value="Alpha/beta_knot_MTases"/>
</dbReference>
<evidence type="ECO:0000259" key="14">
    <source>
        <dbReference type="Pfam" id="PF20260"/>
    </source>
</evidence>
<organism evidence="15 16">
    <name type="scientific">Ponticaulis profundi</name>
    <dbReference type="NCBI Taxonomy" id="2665222"/>
    <lineage>
        <taxon>Bacteria</taxon>
        <taxon>Pseudomonadati</taxon>
        <taxon>Pseudomonadota</taxon>
        <taxon>Alphaproteobacteria</taxon>
        <taxon>Hyphomonadales</taxon>
        <taxon>Hyphomonadaceae</taxon>
        <taxon>Ponticaulis</taxon>
    </lineage>
</organism>
<evidence type="ECO:0000313" key="16">
    <source>
        <dbReference type="Proteomes" id="UP001596303"/>
    </source>
</evidence>
<dbReference type="RefSeq" id="WP_377374852.1">
    <property type="nucleotide sequence ID" value="NZ_JBHSSW010000003.1"/>
</dbReference>
<keyword evidence="8 12" id="KW-0808">Transferase</keyword>
<dbReference type="Gene3D" id="3.40.1280.10">
    <property type="match status" value="1"/>
</dbReference>
<dbReference type="PANTHER" id="PTHR30027:SF3">
    <property type="entry name" value="16S RRNA (URACIL(1498)-N(3))-METHYLTRANSFERASE"/>
    <property type="match status" value="1"/>
</dbReference>
<evidence type="ECO:0000256" key="12">
    <source>
        <dbReference type="PIRNR" id="PIRNR015601"/>
    </source>
</evidence>
<keyword evidence="7 12" id="KW-0489">Methyltransferase</keyword>
<comment type="subcellular location">
    <subcellularLocation>
        <location evidence="1 12">Cytoplasm</location>
    </subcellularLocation>
</comment>
<evidence type="ECO:0000256" key="10">
    <source>
        <dbReference type="ARBA" id="ARBA00025699"/>
    </source>
</evidence>
<dbReference type="Pfam" id="PF04452">
    <property type="entry name" value="Methyltrans_RNA"/>
    <property type="match status" value="1"/>
</dbReference>
<dbReference type="SUPFAM" id="SSF88697">
    <property type="entry name" value="PUA domain-like"/>
    <property type="match status" value="1"/>
</dbReference>
<dbReference type="EMBL" id="JBHSSW010000003">
    <property type="protein sequence ID" value="MFC6196868.1"/>
    <property type="molecule type" value="Genomic_DNA"/>
</dbReference>
<dbReference type="PIRSF" id="PIRSF015601">
    <property type="entry name" value="MTase_slr0722"/>
    <property type="match status" value="1"/>
</dbReference>
<dbReference type="InterPro" id="IPR015947">
    <property type="entry name" value="PUA-like_sf"/>
</dbReference>
<evidence type="ECO:0000256" key="6">
    <source>
        <dbReference type="ARBA" id="ARBA00022552"/>
    </source>
</evidence>
<sequence length="265" mass="29668">MSNIPRLFVPTDLQQDAPVALDEAQSKYLFKVMRLNVGDPVRVFNGRHGEWKASVKEILGKTAGMLQVDEQTRRQGVLTDLHLYFAPLKKTRTDFVVEKATELGVEVIQPVITEYTQAERVRTDRLERLTMEAAEQTERLNMPRVQEPLSLIKLMSSLTDHRHVYYCDERGDDEGAAWGGDDNRARPMADVLMGKPPHSAAILIGPEGGFSPQERSMLRKMENVIPVSLGPRILRAETAAVSALTLYQALCGDWRAAEEGAPQDD</sequence>
<dbReference type="PANTHER" id="PTHR30027">
    <property type="entry name" value="RIBOSOMAL RNA SMALL SUBUNIT METHYLTRANSFERASE E"/>
    <property type="match status" value="1"/>
</dbReference>
<protein>
    <recommendedName>
        <fullName evidence="4 12">Ribosomal RNA small subunit methyltransferase E</fullName>
        <ecNumber evidence="3 12">2.1.1.193</ecNumber>
    </recommendedName>
</protein>
<evidence type="ECO:0000313" key="15">
    <source>
        <dbReference type="EMBL" id="MFC6196868.1"/>
    </source>
</evidence>
<dbReference type="CDD" id="cd18084">
    <property type="entry name" value="RsmE-like"/>
    <property type="match status" value="1"/>
</dbReference>
<name>A0ABW1S5E9_9PROT</name>
<evidence type="ECO:0000256" key="4">
    <source>
        <dbReference type="ARBA" id="ARBA00013673"/>
    </source>
</evidence>
<keyword evidence="5 12" id="KW-0963">Cytoplasm</keyword>
<dbReference type="EC" id="2.1.1.193" evidence="3 12"/>
<feature type="domain" description="Ribosomal RNA small subunit methyltransferase E methyltransferase" evidence="13">
    <location>
        <begin position="80"/>
        <end position="247"/>
    </location>
</feature>
<dbReference type="Proteomes" id="UP001596303">
    <property type="component" value="Unassembled WGS sequence"/>
</dbReference>
<comment type="function">
    <text evidence="10 12">Specifically methylates the N3 position of the uracil ring of uridine 1498 (m3U1498) in 16S rRNA. Acts on the fully assembled 30S ribosomal subunit.</text>
</comment>
<dbReference type="NCBIfam" id="TIGR00046">
    <property type="entry name" value="RsmE family RNA methyltransferase"/>
    <property type="match status" value="1"/>
</dbReference>
<evidence type="ECO:0000259" key="13">
    <source>
        <dbReference type="Pfam" id="PF04452"/>
    </source>
</evidence>
<dbReference type="InterPro" id="IPR006700">
    <property type="entry name" value="RsmE"/>
</dbReference>
<evidence type="ECO:0000256" key="3">
    <source>
        <dbReference type="ARBA" id="ARBA00012328"/>
    </source>
</evidence>
<keyword evidence="16" id="KW-1185">Reference proteome</keyword>
<dbReference type="SUPFAM" id="SSF75217">
    <property type="entry name" value="alpha/beta knot"/>
    <property type="match status" value="1"/>
</dbReference>
<evidence type="ECO:0000256" key="8">
    <source>
        <dbReference type="ARBA" id="ARBA00022679"/>
    </source>
</evidence>
<keyword evidence="9 12" id="KW-0949">S-adenosyl-L-methionine</keyword>
<proteinExistence type="inferred from homology"/>